<evidence type="ECO:0000256" key="2">
    <source>
        <dbReference type="ARBA" id="ARBA00022448"/>
    </source>
</evidence>
<dbReference type="GO" id="GO:0022857">
    <property type="term" value="F:transmembrane transporter activity"/>
    <property type="evidence" value="ECO:0007669"/>
    <property type="project" value="InterPro"/>
</dbReference>
<feature type="transmembrane region" description="Helical" evidence="6">
    <location>
        <begin position="455"/>
        <end position="475"/>
    </location>
</feature>
<evidence type="ECO:0000259" key="7">
    <source>
        <dbReference type="PROSITE" id="PS50850"/>
    </source>
</evidence>
<dbReference type="Pfam" id="PF07690">
    <property type="entry name" value="MFS_1"/>
    <property type="match status" value="1"/>
</dbReference>
<feature type="transmembrane region" description="Helical" evidence="6">
    <location>
        <begin position="363"/>
        <end position="380"/>
    </location>
</feature>
<name>W9VJW8_9EURO</name>
<dbReference type="SUPFAM" id="SSF103473">
    <property type="entry name" value="MFS general substrate transporter"/>
    <property type="match status" value="1"/>
</dbReference>
<dbReference type="OrthoDB" id="2985014at2759"/>
<feature type="transmembrane region" description="Helical" evidence="6">
    <location>
        <begin position="227"/>
        <end position="247"/>
    </location>
</feature>
<feature type="transmembrane region" description="Helical" evidence="6">
    <location>
        <begin position="136"/>
        <end position="158"/>
    </location>
</feature>
<dbReference type="AlphaFoldDB" id="W9VJW8"/>
<evidence type="ECO:0000256" key="3">
    <source>
        <dbReference type="ARBA" id="ARBA00022692"/>
    </source>
</evidence>
<sequence>MAQPNEKTSDIHYEVAGAPNLGHIENLEKIDTLHNDEALIVLGQYHGDTTWSPQEEKRLLRKIDKRLLPILVVTFGMTFYDKVLLAHAAIFGLRTDLELTIGNRYSFSASIFYLGYICGSYPAVLLAQRYPIHRVIFCITFVWGLCVTSAASCVSYRGLYAQRFFLGVLESGISPIWMMVVGGWYNKAEQTLRMGVWYSAAAMISMIAPLINYGLGHIKGALAPWRYMFIVAGVITSLWAFVILFVMESDPVHAKSLNEREKFIAVSRLRANNAGVRNTHFKSSQLWELLTSTRFWLIVSMSLTINVSNAVPTTFNPIIIASMGFSGFNALLLTIPVGASGVIFTIGTAWLMQKFSQKNWRSFTVCFEVLVILLVCVLFWRWPEMPVGGKLVLIYLLSVYPAAYAIMMNLAVANAAGYTKRALTSSGMFVGYCLGNLIGPFTFLQTETPLYPTGWAVTTAMSAVCAVLAVVYRFVCSTENNRRDKAGTTEAFEHAYEDDLTDRMNKQFRYIY</sequence>
<evidence type="ECO:0000313" key="9">
    <source>
        <dbReference type="Proteomes" id="UP000019471"/>
    </source>
</evidence>
<dbReference type="PANTHER" id="PTHR43791:SF35">
    <property type="entry name" value="MAJOR FACILITATOR SUPERFAMILY (MFS) PROFILE DOMAIN-CONTAINING PROTEIN"/>
    <property type="match status" value="1"/>
</dbReference>
<organism evidence="8 9">
    <name type="scientific">Cladophialophora psammophila CBS 110553</name>
    <dbReference type="NCBI Taxonomy" id="1182543"/>
    <lineage>
        <taxon>Eukaryota</taxon>
        <taxon>Fungi</taxon>
        <taxon>Dikarya</taxon>
        <taxon>Ascomycota</taxon>
        <taxon>Pezizomycotina</taxon>
        <taxon>Eurotiomycetes</taxon>
        <taxon>Chaetothyriomycetidae</taxon>
        <taxon>Chaetothyriales</taxon>
        <taxon>Herpotrichiellaceae</taxon>
        <taxon>Cladophialophora</taxon>
    </lineage>
</organism>
<gene>
    <name evidence="8" type="ORF">A1O5_13447</name>
</gene>
<dbReference type="Gene3D" id="1.20.1250.20">
    <property type="entry name" value="MFS general substrate transporter like domains"/>
    <property type="match status" value="1"/>
</dbReference>
<dbReference type="EMBL" id="AMGX01000057">
    <property type="protein sequence ID" value="EXJ53325.1"/>
    <property type="molecule type" value="Genomic_DNA"/>
</dbReference>
<dbReference type="HOGENOM" id="CLU_001265_0_5_1"/>
<evidence type="ECO:0000256" key="5">
    <source>
        <dbReference type="ARBA" id="ARBA00023136"/>
    </source>
</evidence>
<comment type="caution">
    <text evidence="8">The sequence shown here is derived from an EMBL/GenBank/DDBJ whole genome shotgun (WGS) entry which is preliminary data.</text>
</comment>
<proteinExistence type="predicted"/>
<reference evidence="8 9" key="1">
    <citation type="submission" date="2013-03" db="EMBL/GenBank/DDBJ databases">
        <title>The Genome Sequence of Cladophialophora psammophila CBS 110553.</title>
        <authorList>
            <consortium name="The Broad Institute Genomics Platform"/>
            <person name="Cuomo C."/>
            <person name="de Hoog S."/>
            <person name="Gorbushina A."/>
            <person name="Walker B."/>
            <person name="Young S.K."/>
            <person name="Zeng Q."/>
            <person name="Gargeya S."/>
            <person name="Fitzgerald M."/>
            <person name="Haas B."/>
            <person name="Abouelleil A."/>
            <person name="Allen A.W."/>
            <person name="Alvarado L."/>
            <person name="Arachchi H.M."/>
            <person name="Berlin A.M."/>
            <person name="Chapman S.B."/>
            <person name="Gainer-Dewar J."/>
            <person name="Goldberg J."/>
            <person name="Griggs A."/>
            <person name="Gujja S."/>
            <person name="Hansen M."/>
            <person name="Howarth C."/>
            <person name="Imamovic A."/>
            <person name="Ireland A."/>
            <person name="Larimer J."/>
            <person name="McCowan C."/>
            <person name="Murphy C."/>
            <person name="Pearson M."/>
            <person name="Poon T.W."/>
            <person name="Priest M."/>
            <person name="Roberts A."/>
            <person name="Saif S."/>
            <person name="Shea T."/>
            <person name="Sisk P."/>
            <person name="Sykes S."/>
            <person name="Wortman J."/>
            <person name="Nusbaum C."/>
            <person name="Birren B."/>
        </authorList>
    </citation>
    <scope>NUCLEOTIDE SEQUENCE [LARGE SCALE GENOMIC DNA]</scope>
    <source>
        <strain evidence="8 9">CBS 110553</strain>
    </source>
</reference>
<feature type="transmembrane region" description="Helical" evidence="6">
    <location>
        <begin position="67"/>
        <end position="93"/>
    </location>
</feature>
<feature type="transmembrane region" description="Helical" evidence="6">
    <location>
        <begin position="392"/>
        <end position="411"/>
    </location>
</feature>
<feature type="transmembrane region" description="Helical" evidence="6">
    <location>
        <begin position="164"/>
        <end position="184"/>
    </location>
</feature>
<keyword evidence="3 6" id="KW-0812">Transmembrane</keyword>
<comment type="subcellular location">
    <subcellularLocation>
        <location evidence="1">Membrane</location>
        <topology evidence="1">Multi-pass membrane protein</topology>
    </subcellularLocation>
</comment>
<dbReference type="RefSeq" id="XP_007752202.1">
    <property type="nucleotide sequence ID" value="XM_007754012.1"/>
</dbReference>
<dbReference type="PANTHER" id="PTHR43791">
    <property type="entry name" value="PERMEASE-RELATED"/>
    <property type="match status" value="1"/>
</dbReference>
<dbReference type="eggNOG" id="KOG2533">
    <property type="taxonomic scope" value="Eukaryota"/>
</dbReference>
<dbReference type="PROSITE" id="PS50850">
    <property type="entry name" value="MFS"/>
    <property type="match status" value="1"/>
</dbReference>
<accession>W9VJW8</accession>
<feature type="transmembrane region" description="Helical" evidence="6">
    <location>
        <begin position="327"/>
        <end position="351"/>
    </location>
</feature>
<dbReference type="Proteomes" id="UP000019471">
    <property type="component" value="Unassembled WGS sequence"/>
</dbReference>
<keyword evidence="4 6" id="KW-1133">Transmembrane helix</keyword>
<dbReference type="InterPro" id="IPR011701">
    <property type="entry name" value="MFS"/>
</dbReference>
<dbReference type="GO" id="GO:0016020">
    <property type="term" value="C:membrane"/>
    <property type="evidence" value="ECO:0007669"/>
    <property type="project" value="UniProtKB-SubCell"/>
</dbReference>
<evidence type="ECO:0000256" key="1">
    <source>
        <dbReference type="ARBA" id="ARBA00004141"/>
    </source>
</evidence>
<keyword evidence="2" id="KW-0813">Transport</keyword>
<evidence type="ECO:0000313" key="8">
    <source>
        <dbReference type="EMBL" id="EXJ53325.1"/>
    </source>
</evidence>
<evidence type="ECO:0000256" key="4">
    <source>
        <dbReference type="ARBA" id="ARBA00022989"/>
    </source>
</evidence>
<feature type="domain" description="Major facilitator superfamily (MFS) profile" evidence="7">
    <location>
        <begin position="67"/>
        <end position="481"/>
    </location>
</feature>
<feature type="transmembrane region" description="Helical" evidence="6">
    <location>
        <begin position="423"/>
        <end position="443"/>
    </location>
</feature>
<dbReference type="InterPro" id="IPR020846">
    <property type="entry name" value="MFS_dom"/>
</dbReference>
<evidence type="ECO:0000256" key="6">
    <source>
        <dbReference type="SAM" id="Phobius"/>
    </source>
</evidence>
<keyword evidence="9" id="KW-1185">Reference proteome</keyword>
<feature type="transmembrane region" description="Helical" evidence="6">
    <location>
        <begin position="196"/>
        <end position="215"/>
    </location>
</feature>
<protein>
    <recommendedName>
        <fullName evidence="7">Major facilitator superfamily (MFS) profile domain-containing protein</fullName>
    </recommendedName>
</protein>
<feature type="transmembrane region" description="Helical" evidence="6">
    <location>
        <begin position="105"/>
        <end position="124"/>
    </location>
</feature>
<dbReference type="GeneID" id="19198129"/>
<dbReference type="InterPro" id="IPR036259">
    <property type="entry name" value="MFS_trans_sf"/>
</dbReference>
<keyword evidence="5 6" id="KW-0472">Membrane</keyword>